<name>A0A5J6QNU4_9GAMM</name>
<reference evidence="1 2" key="1">
    <citation type="submission" date="2019-08" db="EMBL/GenBank/DDBJ databases">
        <title>Whole-genome Sequencing of e-waste polymer degrading bacterium Pseudomonas sp. strain PE08.</title>
        <authorList>
            <person name="Kirdat K."/>
            <person name="Debbarma P."/>
            <person name="Narawade N."/>
            <person name="Suyal D."/>
            <person name="Thorat V."/>
            <person name="Shouche Y."/>
            <person name="Goel R."/>
            <person name="Yadav A."/>
        </authorList>
    </citation>
    <scope>NUCLEOTIDE SEQUENCE [LARGE SCALE GENOMIC DNA]</scope>
    <source>
        <strain evidence="1 2">PE08</strain>
    </source>
</reference>
<gene>
    <name evidence="1" type="ORF">FXN65_10565</name>
</gene>
<protein>
    <submittedName>
        <fullName evidence="1">Uncharacterized protein</fullName>
    </submittedName>
</protein>
<dbReference type="RefSeq" id="WP_151133151.1">
    <property type="nucleotide sequence ID" value="NZ_CP043311.1"/>
</dbReference>
<dbReference type="KEGG" id="plal:FXN65_10565"/>
<proteinExistence type="predicted"/>
<dbReference type="AlphaFoldDB" id="A0A5J6QNU4"/>
<dbReference type="EMBL" id="CP043311">
    <property type="protein sequence ID" value="QEY62496.1"/>
    <property type="molecule type" value="Genomic_DNA"/>
</dbReference>
<organism evidence="1 2">
    <name type="scientific">Metapseudomonas lalkuanensis</name>
    <dbReference type="NCBI Taxonomy" id="2604832"/>
    <lineage>
        <taxon>Bacteria</taxon>
        <taxon>Pseudomonadati</taxon>
        <taxon>Pseudomonadota</taxon>
        <taxon>Gammaproteobacteria</taxon>
        <taxon>Pseudomonadales</taxon>
        <taxon>Pseudomonadaceae</taxon>
        <taxon>Metapseudomonas</taxon>
    </lineage>
</organism>
<sequence length="99" mass="11424">MDRAQRHSAMVDFMQYSKRETVVLEEDHEKVEQELARVTAQRDAIPEGCVMVPREVLERALQDCMFLPLEETVRRNIERNAAVRELRAILAQQGKEAGS</sequence>
<evidence type="ECO:0000313" key="2">
    <source>
        <dbReference type="Proteomes" id="UP000327179"/>
    </source>
</evidence>
<keyword evidence="2" id="KW-1185">Reference proteome</keyword>
<dbReference type="Proteomes" id="UP000327179">
    <property type="component" value="Chromosome"/>
</dbReference>
<accession>A0A5J6QNU4</accession>
<evidence type="ECO:0000313" key="1">
    <source>
        <dbReference type="EMBL" id="QEY62496.1"/>
    </source>
</evidence>